<evidence type="ECO:0000313" key="3">
    <source>
        <dbReference type="Proteomes" id="UP000288805"/>
    </source>
</evidence>
<dbReference type="Proteomes" id="UP000288805">
    <property type="component" value="Unassembled WGS sequence"/>
</dbReference>
<feature type="signal peptide" evidence="1">
    <location>
        <begin position="1"/>
        <end position="20"/>
    </location>
</feature>
<evidence type="ECO:0000256" key="1">
    <source>
        <dbReference type="SAM" id="SignalP"/>
    </source>
</evidence>
<accession>A0A438C7K8</accession>
<comment type="caution">
    <text evidence="2">The sequence shown here is derived from an EMBL/GenBank/DDBJ whole genome shotgun (WGS) entry which is preliminary data.</text>
</comment>
<keyword evidence="1" id="KW-0732">Signal</keyword>
<organism evidence="2 3">
    <name type="scientific">Vitis vinifera</name>
    <name type="common">Grape</name>
    <dbReference type="NCBI Taxonomy" id="29760"/>
    <lineage>
        <taxon>Eukaryota</taxon>
        <taxon>Viridiplantae</taxon>
        <taxon>Streptophyta</taxon>
        <taxon>Embryophyta</taxon>
        <taxon>Tracheophyta</taxon>
        <taxon>Spermatophyta</taxon>
        <taxon>Magnoliopsida</taxon>
        <taxon>eudicotyledons</taxon>
        <taxon>Gunneridae</taxon>
        <taxon>Pentapetalae</taxon>
        <taxon>rosids</taxon>
        <taxon>Vitales</taxon>
        <taxon>Vitaceae</taxon>
        <taxon>Viteae</taxon>
        <taxon>Vitis</taxon>
    </lineage>
</organism>
<dbReference type="AlphaFoldDB" id="A0A438C7K8"/>
<dbReference type="PROSITE" id="PS51640">
    <property type="entry name" value="MRG"/>
    <property type="match status" value="1"/>
</dbReference>
<gene>
    <name evidence="2" type="ORF">CK203_095881</name>
</gene>
<proteinExistence type="predicted"/>
<name>A0A438C7K8_VITVI</name>
<reference evidence="2 3" key="1">
    <citation type="journal article" date="2018" name="PLoS Genet.">
        <title>Population sequencing reveals clonal diversity and ancestral inbreeding in the grapevine cultivar Chardonnay.</title>
        <authorList>
            <person name="Roach M.J."/>
            <person name="Johnson D.L."/>
            <person name="Bohlmann J."/>
            <person name="van Vuuren H.J."/>
            <person name="Jones S.J."/>
            <person name="Pretorius I.S."/>
            <person name="Schmidt S.A."/>
            <person name="Borneman A.R."/>
        </authorList>
    </citation>
    <scope>NUCLEOTIDE SEQUENCE [LARGE SCALE GENOMIC DNA]</scope>
    <source>
        <strain evidence="3">cv. Chardonnay</strain>
        <tissue evidence="2">Leaf</tissue>
    </source>
</reference>
<dbReference type="EMBL" id="QGNW01002499">
    <property type="protein sequence ID" value="RVW19243.1"/>
    <property type="molecule type" value="Genomic_DNA"/>
</dbReference>
<evidence type="ECO:0000313" key="2">
    <source>
        <dbReference type="EMBL" id="RVW19243.1"/>
    </source>
</evidence>
<sequence>MTLLLRFSISSLRFSELSLCFLYCLEKGAIPVEKLVNIQISPILKKQLVDDCEFITHLGKVVIF</sequence>
<protein>
    <submittedName>
        <fullName evidence="2">Uncharacterized protein</fullName>
    </submittedName>
</protein>
<feature type="chain" id="PRO_5019553470" evidence="1">
    <location>
        <begin position="21"/>
        <end position="64"/>
    </location>
</feature>